<feature type="domain" description="3-hydroxyacyl-CoA dehydrogenase C-terminal" evidence="2">
    <location>
        <begin position="191"/>
        <end position="286"/>
    </location>
</feature>
<dbReference type="Gene3D" id="3.40.50.720">
    <property type="entry name" value="NAD(P)-binding Rossmann-like Domain"/>
    <property type="match status" value="1"/>
</dbReference>
<dbReference type="OrthoDB" id="5958943at2759"/>
<keyword evidence="5" id="KW-1185">Reference proteome</keyword>
<sequence>MQAWMPPHDYRGRPVAVLGAGVLGRRIGCIWASGGYDVLIRDPSEQQRADGIAYIQENVSLYAPKTGKMPGKAEVVEGMKTAVENAWLVIEAVPEKIQLKIDTFAELEAHAPNDCILASNSSSYKSSEMLEKVSDARKSRILNMHYYMPPQCMIVELMTDGHTDQRIFPFMVEKSKEVATLPYVARKESTGFIFNRLWAAVKREALTILAEGVSVPEEIDSMWTEMFVKGGSTPCKNMDAVGLDMIAFIEAHYIKERNLPSDKTVDFLEKNYLHCGKLGNKSPKGGLYTSVENRASMTKAYDARGPRILALDVGLSAATPTLKSGEIVELTTDGKLQRVLVKSQSLPDGIAVDPSSGRIFWACMGAPGKNDGAIYSASADGTYIQTVLAPGIVNTPKQMTIDISSKKIYFCDREGLRVYRCDFHGSDLEVLIDNGRCDGDSCDAAKWCVGITVAPSLGKFYWSQKGPSKGGKGRLFCANMTTPEGHSATSRNDIQCILDNLPEPIDLEIDEQSRTLYWTDRGEIPLGNSLNRAELNESGLVEPGPSGRRYEIVTRHLKEAIGLKLDLDHGAIYVTDLGWWQRLSLQFGWLQGGNSLE</sequence>
<dbReference type="InterPro" id="IPR008927">
    <property type="entry name" value="6-PGluconate_DH-like_C_sf"/>
</dbReference>
<evidence type="ECO:0000313" key="4">
    <source>
        <dbReference type="EMBL" id="PGH18786.1"/>
    </source>
</evidence>
<dbReference type="SUPFAM" id="SSF51735">
    <property type="entry name" value="NAD(P)-binding Rossmann-fold domains"/>
    <property type="match status" value="1"/>
</dbReference>
<dbReference type="EMBL" id="PDNB01000002">
    <property type="protein sequence ID" value="PGH18786.1"/>
    <property type="molecule type" value="Genomic_DNA"/>
</dbReference>
<dbReference type="PANTHER" id="PTHR48075:SF10">
    <property type="entry name" value="DEHYDROGENASE, PUTATIVE (AFU_ORTHOLOGUE AFUA_5G10070)-RELATED"/>
    <property type="match status" value="1"/>
</dbReference>
<dbReference type="GO" id="GO:0070403">
    <property type="term" value="F:NAD+ binding"/>
    <property type="evidence" value="ECO:0007669"/>
    <property type="project" value="InterPro"/>
</dbReference>
<dbReference type="Pfam" id="PF02737">
    <property type="entry name" value="3HCDH_N"/>
    <property type="match status" value="1"/>
</dbReference>
<dbReference type="InterPro" id="IPR036291">
    <property type="entry name" value="NAD(P)-bd_dom_sf"/>
</dbReference>
<dbReference type="PANTHER" id="PTHR48075">
    <property type="entry name" value="3-HYDROXYACYL-COA DEHYDROGENASE FAMILY PROTEIN"/>
    <property type="match status" value="1"/>
</dbReference>
<gene>
    <name evidence="4" type="ORF">AJ79_00199</name>
</gene>
<evidence type="ECO:0000313" key="5">
    <source>
        <dbReference type="Proteomes" id="UP000223968"/>
    </source>
</evidence>
<dbReference type="Proteomes" id="UP000223968">
    <property type="component" value="Unassembled WGS sequence"/>
</dbReference>
<dbReference type="Pfam" id="PF00725">
    <property type="entry name" value="3HCDH"/>
    <property type="match status" value="1"/>
</dbReference>
<dbReference type="InterPro" id="IPR006176">
    <property type="entry name" value="3-OHacyl-CoA_DH_NAD-bd"/>
</dbReference>
<dbReference type="AlphaFoldDB" id="A0A2B7YB72"/>
<dbReference type="InterPro" id="IPR006108">
    <property type="entry name" value="3HC_DH_C"/>
</dbReference>
<name>A0A2B7YB72_9EURO</name>
<dbReference type="Gene3D" id="2.120.10.30">
    <property type="entry name" value="TolB, C-terminal domain"/>
    <property type="match status" value="2"/>
</dbReference>
<organism evidence="4 5">
    <name type="scientific">Helicocarpus griseus UAMH5409</name>
    <dbReference type="NCBI Taxonomy" id="1447875"/>
    <lineage>
        <taxon>Eukaryota</taxon>
        <taxon>Fungi</taxon>
        <taxon>Dikarya</taxon>
        <taxon>Ascomycota</taxon>
        <taxon>Pezizomycotina</taxon>
        <taxon>Eurotiomycetes</taxon>
        <taxon>Eurotiomycetidae</taxon>
        <taxon>Onygenales</taxon>
        <taxon>Ajellomycetaceae</taxon>
        <taxon>Helicocarpus</taxon>
    </lineage>
</organism>
<dbReference type="InterPro" id="IPR013328">
    <property type="entry name" value="6PGD_dom2"/>
</dbReference>
<accession>A0A2B7YB72</accession>
<feature type="domain" description="3-hydroxyacyl-CoA dehydrogenase NAD binding" evidence="3">
    <location>
        <begin position="15"/>
        <end position="185"/>
    </location>
</feature>
<comment type="caution">
    <text evidence="4">The sequence shown here is derived from an EMBL/GenBank/DDBJ whole genome shotgun (WGS) entry which is preliminary data.</text>
</comment>
<evidence type="ECO:0000259" key="2">
    <source>
        <dbReference type="Pfam" id="PF00725"/>
    </source>
</evidence>
<dbReference type="Gene3D" id="1.10.1040.10">
    <property type="entry name" value="N-(1-d-carboxylethyl)-l-norvaline Dehydrogenase, domain 2"/>
    <property type="match status" value="1"/>
</dbReference>
<evidence type="ECO:0008006" key="6">
    <source>
        <dbReference type="Google" id="ProtNLM"/>
    </source>
</evidence>
<dbReference type="SUPFAM" id="SSF63825">
    <property type="entry name" value="YWTD domain"/>
    <property type="match status" value="1"/>
</dbReference>
<proteinExistence type="predicted"/>
<evidence type="ECO:0000256" key="1">
    <source>
        <dbReference type="ARBA" id="ARBA00023002"/>
    </source>
</evidence>
<dbReference type="InterPro" id="IPR000033">
    <property type="entry name" value="LDLR_classB_rpt"/>
</dbReference>
<dbReference type="SUPFAM" id="SSF48179">
    <property type="entry name" value="6-phosphogluconate dehydrogenase C-terminal domain-like"/>
    <property type="match status" value="1"/>
</dbReference>
<protein>
    <recommendedName>
        <fullName evidence="6">3-hydroxyacyl-CoA dehydrogenase</fullName>
    </recommendedName>
</protein>
<dbReference type="SMART" id="SM00135">
    <property type="entry name" value="LY"/>
    <property type="match status" value="3"/>
</dbReference>
<dbReference type="GO" id="GO:0006631">
    <property type="term" value="P:fatty acid metabolic process"/>
    <property type="evidence" value="ECO:0007669"/>
    <property type="project" value="InterPro"/>
</dbReference>
<dbReference type="GO" id="GO:0016616">
    <property type="term" value="F:oxidoreductase activity, acting on the CH-OH group of donors, NAD or NADP as acceptor"/>
    <property type="evidence" value="ECO:0007669"/>
    <property type="project" value="InterPro"/>
</dbReference>
<dbReference type="STRING" id="1447875.A0A2B7YB72"/>
<reference evidence="4 5" key="1">
    <citation type="submission" date="2017-10" db="EMBL/GenBank/DDBJ databases">
        <title>Comparative genomics in systemic dimorphic fungi from Ajellomycetaceae.</title>
        <authorList>
            <person name="Munoz J.F."/>
            <person name="Mcewen J.G."/>
            <person name="Clay O.K."/>
            <person name="Cuomo C.A."/>
        </authorList>
    </citation>
    <scope>NUCLEOTIDE SEQUENCE [LARGE SCALE GENOMIC DNA]</scope>
    <source>
        <strain evidence="4 5">UAMH5409</strain>
    </source>
</reference>
<dbReference type="InterPro" id="IPR011042">
    <property type="entry name" value="6-blade_b-propeller_TolB-like"/>
</dbReference>
<evidence type="ECO:0000259" key="3">
    <source>
        <dbReference type="Pfam" id="PF02737"/>
    </source>
</evidence>
<keyword evidence="1" id="KW-0560">Oxidoreductase</keyword>